<dbReference type="Pfam" id="PF02464">
    <property type="entry name" value="CinA"/>
    <property type="match status" value="1"/>
</dbReference>
<dbReference type="Pfam" id="PF00994">
    <property type="entry name" value="MoCF_biosynth"/>
    <property type="match status" value="1"/>
</dbReference>
<sequence length="407" mass="44972">MKKVTAEIIAIGSELLGASKVDTNSLFITKHLNKLGIEVSFKTVVGDNWESLKNAFETAINRVDIVISTGGLGPTEDDFTKEVVAELCKVSLKLDEKILENLKERFKVRGIAFPENSKKMALIPENAIPIPNGPGAAPGIFLECNGKTIILLPGVPREMQYMIENFVIERLNKKYKLPQRFSISMNFASIPEAIIDNTLKEIDFEENGITYAILASLRKVQVILSGFDKEKVEEFSKKVISKFPDVFFGYGDIFLENAVLDLLIEKNKTVAFAESCTGGWLGKLITDIPGSSKAFLGGIVSYSNEAKINILNVPEKTIEKFGAVSAQTAFFMANNVRKLFNSDFGIGITGVAGPSQSEKKPAGLVYIAASSKEKTVVKKYNFRGNREMVRQQSTSRAFDLLRKEFLK</sequence>
<dbReference type="KEGG" id="thyd:TTHT_0393"/>
<accession>A0A7R6PLZ5</accession>
<dbReference type="Proteomes" id="UP000595564">
    <property type="component" value="Chromosome"/>
</dbReference>
<dbReference type="NCBIfam" id="TIGR00200">
    <property type="entry name" value="cinA_nterm"/>
    <property type="match status" value="1"/>
</dbReference>
<evidence type="ECO:0000259" key="2">
    <source>
        <dbReference type="SMART" id="SM00852"/>
    </source>
</evidence>
<reference evidence="3 4" key="1">
    <citation type="journal article" date="2012" name="Extremophiles">
        <title>Thermotomaculum hydrothermale gen. nov., sp. nov., a novel heterotrophic thermophile within the phylum Acidobacteria from a deep-sea hydrothermal vent chimney in the Southern Okinawa Trough.</title>
        <authorList>
            <person name="Izumi H."/>
            <person name="Nunoura T."/>
            <person name="Miyazaki M."/>
            <person name="Mino S."/>
            <person name="Toki T."/>
            <person name="Takai K."/>
            <person name="Sako Y."/>
            <person name="Sawabe T."/>
            <person name="Nakagawa S."/>
        </authorList>
    </citation>
    <scope>NUCLEOTIDE SEQUENCE [LARGE SCALE GENOMIC DNA]</scope>
    <source>
        <strain evidence="3 4">AC55</strain>
    </source>
</reference>
<dbReference type="AlphaFoldDB" id="A0A7R6PLZ5"/>
<organism evidence="3 4">
    <name type="scientific">Thermotomaculum hydrothermale</name>
    <dbReference type="NCBI Taxonomy" id="981385"/>
    <lineage>
        <taxon>Bacteria</taxon>
        <taxon>Pseudomonadati</taxon>
        <taxon>Acidobacteriota</taxon>
        <taxon>Holophagae</taxon>
        <taxon>Thermotomaculales</taxon>
        <taxon>Thermotomaculaceae</taxon>
        <taxon>Thermotomaculum</taxon>
    </lineage>
</organism>
<dbReference type="PANTHER" id="PTHR13939:SF0">
    <property type="entry name" value="NMN AMIDOHYDROLASE-LIKE PROTEIN YFAY"/>
    <property type="match status" value="1"/>
</dbReference>
<dbReference type="InterPro" id="IPR036425">
    <property type="entry name" value="MoaB/Mog-like_dom_sf"/>
</dbReference>
<proteinExistence type="inferred from homology"/>
<dbReference type="EMBL" id="AP017470">
    <property type="protein sequence ID" value="BBB32003.1"/>
    <property type="molecule type" value="Genomic_DNA"/>
</dbReference>
<dbReference type="InterPro" id="IPR050101">
    <property type="entry name" value="CinA"/>
</dbReference>
<dbReference type="GO" id="GO:0016787">
    <property type="term" value="F:hydrolase activity"/>
    <property type="evidence" value="ECO:0007669"/>
    <property type="project" value="UniProtKB-KW"/>
</dbReference>
<dbReference type="InterPro" id="IPR008136">
    <property type="entry name" value="CinA_C"/>
</dbReference>
<keyword evidence="3" id="KW-0378">Hydrolase</keyword>
<name>A0A7R6PLZ5_9BACT</name>
<comment type="similarity">
    <text evidence="1">Belongs to the CinA family.</text>
</comment>
<dbReference type="NCBIfam" id="TIGR00199">
    <property type="entry name" value="PncC_domain"/>
    <property type="match status" value="1"/>
</dbReference>
<dbReference type="RefSeq" id="WP_201328337.1">
    <property type="nucleotide sequence ID" value="NZ_AP017470.1"/>
</dbReference>
<evidence type="ECO:0000313" key="4">
    <source>
        <dbReference type="Proteomes" id="UP000595564"/>
    </source>
</evidence>
<evidence type="ECO:0000256" key="1">
    <source>
        <dbReference type="HAMAP-Rule" id="MF_00226"/>
    </source>
</evidence>
<dbReference type="CDD" id="cd00885">
    <property type="entry name" value="cinA"/>
    <property type="match status" value="1"/>
</dbReference>
<dbReference type="Gene3D" id="3.90.950.20">
    <property type="entry name" value="CinA-like"/>
    <property type="match status" value="1"/>
</dbReference>
<dbReference type="Gene3D" id="3.40.980.10">
    <property type="entry name" value="MoaB/Mog-like domain"/>
    <property type="match status" value="1"/>
</dbReference>
<gene>
    <name evidence="3" type="primary">pncC</name>
    <name evidence="3" type="ORF">TTHT_0393</name>
</gene>
<evidence type="ECO:0000313" key="3">
    <source>
        <dbReference type="EMBL" id="BBB32003.1"/>
    </source>
</evidence>
<keyword evidence="4" id="KW-1185">Reference proteome</keyword>
<dbReference type="InterPro" id="IPR036653">
    <property type="entry name" value="CinA-like_C"/>
</dbReference>
<dbReference type="NCBIfam" id="TIGR00177">
    <property type="entry name" value="molyb_syn"/>
    <property type="match status" value="1"/>
</dbReference>
<dbReference type="HAMAP" id="MF_00226_B">
    <property type="entry name" value="CinA_B"/>
    <property type="match status" value="1"/>
</dbReference>
<protein>
    <recommendedName>
        <fullName evidence="1">CinA-like protein</fullName>
    </recommendedName>
</protein>
<dbReference type="NCBIfam" id="NF001813">
    <property type="entry name" value="PRK00549.1"/>
    <property type="match status" value="1"/>
</dbReference>
<dbReference type="InterPro" id="IPR008135">
    <property type="entry name" value="Competence-induced_CinA"/>
</dbReference>
<dbReference type="SUPFAM" id="SSF53218">
    <property type="entry name" value="Molybdenum cofactor biosynthesis proteins"/>
    <property type="match status" value="1"/>
</dbReference>
<dbReference type="PANTHER" id="PTHR13939">
    <property type="entry name" value="NICOTINAMIDE-NUCLEOTIDE AMIDOHYDROLASE PNCC"/>
    <property type="match status" value="1"/>
</dbReference>
<feature type="domain" description="MoaB/Mog" evidence="2">
    <location>
        <begin position="7"/>
        <end position="173"/>
    </location>
</feature>
<dbReference type="SMART" id="SM00852">
    <property type="entry name" value="MoCF_biosynth"/>
    <property type="match status" value="1"/>
</dbReference>
<dbReference type="InterPro" id="IPR001453">
    <property type="entry name" value="MoaB/Mog_dom"/>
</dbReference>
<dbReference type="PIRSF" id="PIRSF006728">
    <property type="entry name" value="CinA"/>
    <property type="match status" value="1"/>
</dbReference>
<dbReference type="SUPFAM" id="SSF142433">
    <property type="entry name" value="CinA-like"/>
    <property type="match status" value="1"/>
</dbReference>